<protein>
    <submittedName>
        <fullName evidence="2">Uncharacterized protein</fullName>
    </submittedName>
</protein>
<reference evidence="2" key="1">
    <citation type="submission" date="2017-07" db="EMBL/GenBank/DDBJ databases">
        <title>Taro Niue Genome Assembly and Annotation.</title>
        <authorList>
            <person name="Atibalentja N."/>
            <person name="Keating K."/>
            <person name="Fields C.J."/>
        </authorList>
    </citation>
    <scope>NUCLEOTIDE SEQUENCE</scope>
    <source>
        <strain evidence="2">Niue_2</strain>
        <tissue evidence="2">Leaf</tissue>
    </source>
</reference>
<sequence>MARSKSLRDLEGVVASAHVDERRGSGRGRLGTPPPKNRKDDKALEGVVASVHVYIRAPNTRSLRYSSQQSEPSRGVASLRIHRNTSEVASTL</sequence>
<accession>A0A843X982</accession>
<feature type="region of interest" description="Disordered" evidence="1">
    <location>
        <begin position="1"/>
        <end position="43"/>
    </location>
</feature>
<proteinExistence type="predicted"/>
<feature type="region of interest" description="Disordered" evidence="1">
    <location>
        <begin position="63"/>
        <end position="92"/>
    </location>
</feature>
<keyword evidence="3" id="KW-1185">Reference proteome</keyword>
<gene>
    <name evidence="2" type="ORF">Taro_048845</name>
</gene>
<dbReference type="Proteomes" id="UP000652761">
    <property type="component" value="Unassembled WGS sequence"/>
</dbReference>
<dbReference type="AlphaFoldDB" id="A0A843X982"/>
<dbReference type="EMBL" id="NMUH01006730">
    <property type="protein sequence ID" value="MQM15892.1"/>
    <property type="molecule type" value="Genomic_DNA"/>
</dbReference>
<name>A0A843X982_COLES</name>
<evidence type="ECO:0000313" key="2">
    <source>
        <dbReference type="EMBL" id="MQM15892.1"/>
    </source>
</evidence>
<comment type="caution">
    <text evidence="2">The sequence shown here is derived from an EMBL/GenBank/DDBJ whole genome shotgun (WGS) entry which is preliminary data.</text>
</comment>
<evidence type="ECO:0000256" key="1">
    <source>
        <dbReference type="SAM" id="MobiDB-lite"/>
    </source>
</evidence>
<feature type="compositionally biased region" description="Polar residues" evidence="1">
    <location>
        <begin position="63"/>
        <end position="72"/>
    </location>
</feature>
<evidence type="ECO:0000313" key="3">
    <source>
        <dbReference type="Proteomes" id="UP000652761"/>
    </source>
</evidence>
<organism evidence="2 3">
    <name type="scientific">Colocasia esculenta</name>
    <name type="common">Wild taro</name>
    <name type="synonym">Arum esculentum</name>
    <dbReference type="NCBI Taxonomy" id="4460"/>
    <lineage>
        <taxon>Eukaryota</taxon>
        <taxon>Viridiplantae</taxon>
        <taxon>Streptophyta</taxon>
        <taxon>Embryophyta</taxon>
        <taxon>Tracheophyta</taxon>
        <taxon>Spermatophyta</taxon>
        <taxon>Magnoliopsida</taxon>
        <taxon>Liliopsida</taxon>
        <taxon>Araceae</taxon>
        <taxon>Aroideae</taxon>
        <taxon>Colocasieae</taxon>
        <taxon>Colocasia</taxon>
    </lineage>
</organism>
<feature type="compositionally biased region" description="Basic and acidic residues" evidence="1">
    <location>
        <begin position="1"/>
        <end position="11"/>
    </location>
</feature>